<gene>
    <name evidence="2" type="ordered locus">HTH_0268</name>
</gene>
<dbReference type="EMBL" id="AP011112">
    <property type="protein sequence ID" value="BAI68735.1"/>
    <property type="molecule type" value="Genomic_DNA"/>
</dbReference>
<evidence type="ECO:0000313" key="3">
    <source>
        <dbReference type="Proteomes" id="UP000002574"/>
    </source>
</evidence>
<feature type="transmembrane region" description="Helical" evidence="1">
    <location>
        <begin position="126"/>
        <end position="147"/>
    </location>
</feature>
<keyword evidence="1" id="KW-1133">Transmembrane helix</keyword>
<feature type="transmembrane region" description="Helical" evidence="1">
    <location>
        <begin position="167"/>
        <end position="189"/>
    </location>
</feature>
<proteinExistence type="predicted"/>
<accession>D3DFY3</accession>
<dbReference type="STRING" id="608538.HTH_0268"/>
<feature type="transmembrane region" description="Helical" evidence="1">
    <location>
        <begin position="35"/>
        <end position="56"/>
    </location>
</feature>
<sequence length="270" mass="31433">MDTKSMASRQDSLRTFEAQAVPYARFGRVLKFNRTLFLIQLLVLTAFFEAVVLHLLDKYFEALTGITRSMFKEGHILEHSVGFLKIKYFAIFGRLPTAFESFTYLVLSGVFLASLLSRFNRLPRNLTAWLIYVDMIYLVSSLYFVLFGERFPYTVAEFGKLYFLQQMGVFLLIPVLLGMTLSVYTFGFVNFMLNFLTIALTLFYAFIFGAVRYLAFLSILQNWSYIHMPAMFFVAGPLLDTVYVVSFYSLCSYLTVKLLHRKESYYQWGY</sequence>
<keyword evidence="1" id="KW-0812">Transmembrane</keyword>
<dbReference type="KEGG" id="hth:HTH_0268"/>
<feature type="transmembrane region" description="Helical" evidence="1">
    <location>
        <begin position="196"/>
        <end position="220"/>
    </location>
</feature>
<reference evidence="2 3" key="1">
    <citation type="journal article" date="2010" name="J. Bacteriol.">
        <title>Complete genome sequence of the thermophilic, obligately chemolithoautotrophic hydrogen-oxidizing bacterium Hydrogenobacter thermophilus TK-6.</title>
        <authorList>
            <person name="Arai H."/>
            <person name="Kanbe H."/>
            <person name="Ishii M."/>
            <person name="Igarashi Y."/>
        </authorList>
    </citation>
    <scope>NUCLEOTIDE SEQUENCE [LARGE SCALE GENOMIC DNA]</scope>
    <source>
        <strain evidence="3">DSM 6534 / IAM 12695 / TK-6 [Tokyo]</strain>
    </source>
</reference>
<keyword evidence="3" id="KW-1185">Reference proteome</keyword>
<protein>
    <submittedName>
        <fullName evidence="2">Uncharacterized protein</fullName>
    </submittedName>
</protein>
<dbReference type="Proteomes" id="UP000002574">
    <property type="component" value="Chromosome"/>
</dbReference>
<dbReference type="eggNOG" id="ENOG503305D">
    <property type="taxonomic scope" value="Bacteria"/>
</dbReference>
<organism evidence="2 3">
    <name type="scientific">Hydrogenobacter thermophilus (strain DSM 6534 / IAM 12695 / TK-6)</name>
    <dbReference type="NCBI Taxonomy" id="608538"/>
    <lineage>
        <taxon>Bacteria</taxon>
        <taxon>Pseudomonadati</taxon>
        <taxon>Aquificota</taxon>
        <taxon>Aquificia</taxon>
        <taxon>Aquificales</taxon>
        <taxon>Aquificaceae</taxon>
        <taxon>Hydrogenobacter</taxon>
    </lineage>
</organism>
<dbReference type="AlphaFoldDB" id="D3DFY3"/>
<keyword evidence="1" id="KW-0472">Membrane</keyword>
<dbReference type="RefSeq" id="WP_012962918.1">
    <property type="nucleotide sequence ID" value="NC_013799.1"/>
</dbReference>
<feature type="transmembrane region" description="Helical" evidence="1">
    <location>
        <begin position="232"/>
        <end position="256"/>
    </location>
</feature>
<evidence type="ECO:0000313" key="2">
    <source>
        <dbReference type="EMBL" id="BAI68735.1"/>
    </source>
</evidence>
<name>D3DFY3_HYDTT</name>
<evidence type="ECO:0000256" key="1">
    <source>
        <dbReference type="SAM" id="Phobius"/>
    </source>
</evidence>
<dbReference type="OrthoDB" id="2059303at2"/>